<protein>
    <submittedName>
        <fullName evidence="1">Uncharacterized protein</fullName>
    </submittedName>
</protein>
<reference evidence="1" key="1">
    <citation type="submission" date="2016-11" db="EMBL/GenBank/DDBJ databases">
        <title>The genome of Nicotiana attenuata.</title>
        <authorList>
            <person name="Xu S."/>
            <person name="Brockmoeller T."/>
            <person name="Gaquerel E."/>
            <person name="Navarro A."/>
            <person name="Kuhl H."/>
            <person name="Gase K."/>
            <person name="Ling Z."/>
            <person name="Zhou W."/>
            <person name="Kreitzer C."/>
            <person name="Stanke M."/>
            <person name="Tang H."/>
            <person name="Lyons E."/>
            <person name="Pandey P."/>
            <person name="Pandey S.P."/>
            <person name="Timmermann B."/>
            <person name="Baldwin I.T."/>
        </authorList>
    </citation>
    <scope>NUCLEOTIDE SEQUENCE [LARGE SCALE GENOMIC DNA]</scope>
    <source>
        <strain evidence="1">UT</strain>
    </source>
</reference>
<organism evidence="1 2">
    <name type="scientific">Nicotiana attenuata</name>
    <name type="common">Coyote tobacco</name>
    <dbReference type="NCBI Taxonomy" id="49451"/>
    <lineage>
        <taxon>Eukaryota</taxon>
        <taxon>Viridiplantae</taxon>
        <taxon>Streptophyta</taxon>
        <taxon>Embryophyta</taxon>
        <taxon>Tracheophyta</taxon>
        <taxon>Spermatophyta</taxon>
        <taxon>Magnoliopsida</taxon>
        <taxon>eudicotyledons</taxon>
        <taxon>Gunneridae</taxon>
        <taxon>Pentapetalae</taxon>
        <taxon>asterids</taxon>
        <taxon>lamiids</taxon>
        <taxon>Solanales</taxon>
        <taxon>Solanaceae</taxon>
        <taxon>Nicotianoideae</taxon>
        <taxon>Nicotianeae</taxon>
        <taxon>Nicotiana</taxon>
    </lineage>
</organism>
<dbReference type="Gramene" id="OIS99335">
    <property type="protein sequence ID" value="OIS99335"/>
    <property type="gene ID" value="A4A49_00840"/>
</dbReference>
<comment type="caution">
    <text evidence="1">The sequence shown here is derived from an EMBL/GenBank/DDBJ whole genome shotgun (WGS) entry which is preliminary data.</text>
</comment>
<name>A0A1J6IFM6_NICAT</name>
<evidence type="ECO:0000313" key="2">
    <source>
        <dbReference type="Proteomes" id="UP000187609"/>
    </source>
</evidence>
<sequence>MVKGVGGWWDGRWCCVLGFSSGRRRRLGRGGGVSRVQGLAGYGWSAAEGWRCDCCCLSRVRYLFWLKLVKVIVGLVVKRCAWSWWTAWRGAGGCSRLRVEKARSYRRFILRFCSVSFALFSRPFSSSLFSCVCVCV</sequence>
<dbReference type="EMBL" id="MJEQ01037190">
    <property type="protein sequence ID" value="OIS99335.1"/>
    <property type="molecule type" value="Genomic_DNA"/>
</dbReference>
<keyword evidence="2" id="KW-1185">Reference proteome</keyword>
<dbReference type="Proteomes" id="UP000187609">
    <property type="component" value="Unassembled WGS sequence"/>
</dbReference>
<dbReference type="AlphaFoldDB" id="A0A1J6IFM6"/>
<gene>
    <name evidence="1" type="ORF">A4A49_00840</name>
</gene>
<evidence type="ECO:0000313" key="1">
    <source>
        <dbReference type="EMBL" id="OIS99335.1"/>
    </source>
</evidence>
<accession>A0A1J6IFM6</accession>
<proteinExistence type="predicted"/>